<protein>
    <submittedName>
        <fullName evidence="2">PLD-like domain containing protein</fullName>
    </submittedName>
</protein>
<accession>A0A9K3PFT1</accession>
<name>A0A9K3PFT1_9STRA</name>
<gene>
    <name evidence="2" type="ORF">IV203_005069</name>
</gene>
<sequence>MASKTDEDEIGSEDSGSDDGAELNKQRLAHEEAESKAIDEDWAHLTATDATSGSGWYVASLSNYGSTSFKVGDFFKCSPSGQTRLEALPGDHPIRAIFSLFKLAFNRYCDGRCDDDVKVRMYCYQLTDLYILDMLLHYCRIFPIHVILHPQLYTFKKIRENADSFLERAKASGAIATEGAPERLVNLIQVRAVTLDNLGEYACMHRKGIMISDMSLVGSYNLSTNARKNNWETMDLIATNAKALEAFDELWKKLADRQVNLLSPRKDLLPRWEHREFDAWMAKLSSSKRQKTA</sequence>
<evidence type="ECO:0000256" key="1">
    <source>
        <dbReference type="SAM" id="MobiDB-lite"/>
    </source>
</evidence>
<dbReference type="AlphaFoldDB" id="A0A9K3PFT1"/>
<proteinExistence type="predicted"/>
<dbReference type="OrthoDB" id="52624at2759"/>
<dbReference type="EMBL" id="JAGRRH010000021">
    <property type="protein sequence ID" value="KAG7346002.1"/>
    <property type="molecule type" value="Genomic_DNA"/>
</dbReference>
<reference evidence="2" key="1">
    <citation type="journal article" date="2021" name="Sci. Rep.">
        <title>Diploid genomic architecture of Nitzschia inconspicua, an elite biomass production diatom.</title>
        <authorList>
            <person name="Oliver A."/>
            <person name="Podell S."/>
            <person name="Pinowska A."/>
            <person name="Traller J.C."/>
            <person name="Smith S.R."/>
            <person name="McClure R."/>
            <person name="Beliaev A."/>
            <person name="Bohutskyi P."/>
            <person name="Hill E.A."/>
            <person name="Rabines A."/>
            <person name="Zheng H."/>
            <person name="Allen L.Z."/>
            <person name="Kuo A."/>
            <person name="Grigoriev I.V."/>
            <person name="Allen A.E."/>
            <person name="Hazlebeck D."/>
            <person name="Allen E.E."/>
        </authorList>
    </citation>
    <scope>NUCLEOTIDE SEQUENCE</scope>
    <source>
        <strain evidence="2">Hildebrandi</strain>
    </source>
</reference>
<feature type="compositionally biased region" description="Acidic residues" evidence="1">
    <location>
        <begin position="1"/>
        <end position="21"/>
    </location>
</feature>
<keyword evidence="3" id="KW-1185">Reference proteome</keyword>
<reference evidence="2" key="2">
    <citation type="submission" date="2021-04" db="EMBL/GenBank/DDBJ databases">
        <authorList>
            <person name="Podell S."/>
        </authorList>
    </citation>
    <scope>NUCLEOTIDE SEQUENCE</scope>
    <source>
        <strain evidence="2">Hildebrandi</strain>
    </source>
</reference>
<comment type="caution">
    <text evidence="2">The sequence shown here is derived from an EMBL/GenBank/DDBJ whole genome shotgun (WGS) entry which is preliminary data.</text>
</comment>
<feature type="compositionally biased region" description="Basic and acidic residues" evidence="1">
    <location>
        <begin position="22"/>
        <end position="36"/>
    </location>
</feature>
<evidence type="ECO:0000313" key="3">
    <source>
        <dbReference type="Proteomes" id="UP000693970"/>
    </source>
</evidence>
<dbReference type="Proteomes" id="UP000693970">
    <property type="component" value="Unassembled WGS sequence"/>
</dbReference>
<organism evidence="2 3">
    <name type="scientific">Nitzschia inconspicua</name>
    <dbReference type="NCBI Taxonomy" id="303405"/>
    <lineage>
        <taxon>Eukaryota</taxon>
        <taxon>Sar</taxon>
        <taxon>Stramenopiles</taxon>
        <taxon>Ochrophyta</taxon>
        <taxon>Bacillariophyta</taxon>
        <taxon>Bacillariophyceae</taxon>
        <taxon>Bacillariophycidae</taxon>
        <taxon>Bacillariales</taxon>
        <taxon>Bacillariaceae</taxon>
        <taxon>Nitzschia</taxon>
    </lineage>
</organism>
<evidence type="ECO:0000313" key="2">
    <source>
        <dbReference type="EMBL" id="KAG7346002.1"/>
    </source>
</evidence>
<feature type="region of interest" description="Disordered" evidence="1">
    <location>
        <begin position="1"/>
        <end position="36"/>
    </location>
</feature>